<dbReference type="AlphaFoldDB" id="A0AAV8Z869"/>
<proteinExistence type="predicted"/>
<evidence type="ECO:0000313" key="3">
    <source>
        <dbReference type="Proteomes" id="UP001162156"/>
    </source>
</evidence>
<name>A0AAV8Z869_9CUCU</name>
<feature type="region of interest" description="Disordered" evidence="1">
    <location>
        <begin position="31"/>
        <end position="64"/>
    </location>
</feature>
<sequence length="121" mass="13977">MERELRKMLEKVIVNNIKKIRFLQNTKHWYQKKRGTDRSGKRTGNLKEMEQSKGENVDVSQRQEQGDVVAPQVLDVAQLMQQITALVANQTAQLTDKISEANEILRNKISETNETIAREIN</sequence>
<gene>
    <name evidence="2" type="ORF">NQ314_006091</name>
</gene>
<feature type="compositionally biased region" description="Basic and acidic residues" evidence="1">
    <location>
        <begin position="34"/>
        <end position="56"/>
    </location>
</feature>
<organism evidence="2 3">
    <name type="scientific">Rhamnusium bicolor</name>
    <dbReference type="NCBI Taxonomy" id="1586634"/>
    <lineage>
        <taxon>Eukaryota</taxon>
        <taxon>Metazoa</taxon>
        <taxon>Ecdysozoa</taxon>
        <taxon>Arthropoda</taxon>
        <taxon>Hexapoda</taxon>
        <taxon>Insecta</taxon>
        <taxon>Pterygota</taxon>
        <taxon>Neoptera</taxon>
        <taxon>Endopterygota</taxon>
        <taxon>Coleoptera</taxon>
        <taxon>Polyphaga</taxon>
        <taxon>Cucujiformia</taxon>
        <taxon>Chrysomeloidea</taxon>
        <taxon>Cerambycidae</taxon>
        <taxon>Lepturinae</taxon>
        <taxon>Rhagiini</taxon>
        <taxon>Rhamnusium</taxon>
    </lineage>
</organism>
<comment type="caution">
    <text evidence="2">The sequence shown here is derived from an EMBL/GenBank/DDBJ whole genome shotgun (WGS) entry which is preliminary data.</text>
</comment>
<evidence type="ECO:0000256" key="1">
    <source>
        <dbReference type="SAM" id="MobiDB-lite"/>
    </source>
</evidence>
<protein>
    <submittedName>
        <fullName evidence="2">Uncharacterized protein</fullName>
    </submittedName>
</protein>
<dbReference type="Proteomes" id="UP001162156">
    <property type="component" value="Unassembled WGS sequence"/>
</dbReference>
<accession>A0AAV8Z869</accession>
<reference evidence="2" key="1">
    <citation type="journal article" date="2023" name="Insect Mol. Biol.">
        <title>Genome sequencing provides insights into the evolution of gene families encoding plant cell wall-degrading enzymes in longhorned beetles.</title>
        <authorList>
            <person name="Shin N.R."/>
            <person name="Okamura Y."/>
            <person name="Kirsch R."/>
            <person name="Pauchet Y."/>
        </authorList>
    </citation>
    <scope>NUCLEOTIDE SEQUENCE</scope>
    <source>
        <strain evidence="2">RBIC_L_NR</strain>
    </source>
</reference>
<evidence type="ECO:0000313" key="2">
    <source>
        <dbReference type="EMBL" id="KAJ8960354.1"/>
    </source>
</evidence>
<dbReference type="EMBL" id="JANEYF010001648">
    <property type="protein sequence ID" value="KAJ8960354.1"/>
    <property type="molecule type" value="Genomic_DNA"/>
</dbReference>
<keyword evidence="3" id="KW-1185">Reference proteome</keyword>